<evidence type="ECO:0000256" key="2">
    <source>
        <dbReference type="ARBA" id="ARBA00023235"/>
    </source>
</evidence>
<evidence type="ECO:0000313" key="7">
    <source>
        <dbReference type="Proteomes" id="UP000324209"/>
    </source>
</evidence>
<evidence type="ECO:0000259" key="5">
    <source>
        <dbReference type="SMART" id="SM00363"/>
    </source>
</evidence>
<dbReference type="InterPro" id="IPR042092">
    <property type="entry name" value="PsdUridine_s_RsuA/RluB/E/F_cat"/>
</dbReference>
<dbReference type="GO" id="GO:0120159">
    <property type="term" value="F:rRNA pseudouridine synthase activity"/>
    <property type="evidence" value="ECO:0007669"/>
    <property type="project" value="UniProtKB-ARBA"/>
</dbReference>
<dbReference type="InterPro" id="IPR000748">
    <property type="entry name" value="PsdUridine_synth_RsuA/RluB/E/F"/>
</dbReference>
<name>A0A5C1QN21_9SPIO</name>
<dbReference type="Pfam" id="PF00849">
    <property type="entry name" value="PseudoU_synth_2"/>
    <property type="match status" value="1"/>
</dbReference>
<dbReference type="GO" id="GO:0000455">
    <property type="term" value="P:enzyme-directed rRNA pseudouridine synthesis"/>
    <property type="evidence" value="ECO:0007669"/>
    <property type="project" value="UniProtKB-ARBA"/>
</dbReference>
<dbReference type="InterPro" id="IPR050343">
    <property type="entry name" value="RsuA_PseudoU_synthase"/>
</dbReference>
<feature type="domain" description="RNA-binding S4" evidence="5">
    <location>
        <begin position="8"/>
        <end position="67"/>
    </location>
</feature>
<accession>A0A5C1QN21</accession>
<sequence>MDKIEEQLRLQVYLARCGVGSRRKCEEYISEGRVSVNGKSVLTPGTKVSDGDEVCYNGRPVHPEKEHVYIALHKPSGFICSNQDRDGRPLAIDLLSDATHRRLFNVGRLDYMTSGLLFFTNDGDFSKLMTHPSSHVEKEYVVTTKKEIPGELMEQFKKGISVQGEFFRLKNYTFKGTRTVHIVLEEGKNKELRKVFLSRNITLKSIHRIRVGNIKLTGLASGRFRKLTPREVEQLKNQALENKKNNRGKPKR</sequence>
<dbReference type="OrthoDB" id="9807213at2"/>
<dbReference type="Gene3D" id="3.30.70.580">
    <property type="entry name" value="Pseudouridine synthase I, catalytic domain, N-terminal subdomain"/>
    <property type="match status" value="1"/>
</dbReference>
<dbReference type="Gene3D" id="3.10.290.10">
    <property type="entry name" value="RNA-binding S4 domain"/>
    <property type="match status" value="1"/>
</dbReference>
<dbReference type="EC" id="5.4.99.-" evidence="4"/>
<evidence type="ECO:0000313" key="6">
    <source>
        <dbReference type="EMBL" id="QEN07572.1"/>
    </source>
</evidence>
<dbReference type="PROSITE" id="PS50889">
    <property type="entry name" value="S4"/>
    <property type="match status" value="1"/>
</dbReference>
<dbReference type="AlphaFoldDB" id="A0A5C1QN21"/>
<reference evidence="6 7" key="1">
    <citation type="submission" date="2019-02" db="EMBL/GenBank/DDBJ databases">
        <title>Complete Genome Sequence and Methylome Analysis of free living Spirochaetas.</title>
        <authorList>
            <person name="Fomenkov A."/>
            <person name="Dubinina G."/>
            <person name="Leshcheva N."/>
            <person name="Mikheeva N."/>
            <person name="Grabovich M."/>
            <person name="Vincze T."/>
            <person name="Roberts R.J."/>
        </authorList>
    </citation>
    <scope>NUCLEOTIDE SEQUENCE [LARGE SCALE GENOMIC DNA]</scope>
    <source>
        <strain evidence="6 7">K2</strain>
    </source>
</reference>
<dbReference type="RefSeq" id="WP_149485652.1">
    <property type="nucleotide sequence ID" value="NZ_CP036150.1"/>
</dbReference>
<dbReference type="PANTHER" id="PTHR47683:SF2">
    <property type="entry name" value="RNA-BINDING S4 DOMAIN-CONTAINING PROTEIN"/>
    <property type="match status" value="1"/>
</dbReference>
<keyword evidence="3" id="KW-0694">RNA-binding</keyword>
<dbReference type="CDD" id="cd00165">
    <property type="entry name" value="S4"/>
    <property type="match status" value="1"/>
</dbReference>
<protein>
    <recommendedName>
        <fullName evidence="4">Pseudouridine synthase</fullName>
        <ecNumber evidence="4">5.4.99.-</ecNumber>
    </recommendedName>
</protein>
<dbReference type="PANTHER" id="PTHR47683">
    <property type="entry name" value="PSEUDOURIDINE SYNTHASE FAMILY PROTEIN-RELATED"/>
    <property type="match status" value="1"/>
</dbReference>
<dbReference type="InterPro" id="IPR002942">
    <property type="entry name" value="S4_RNA-bd"/>
</dbReference>
<keyword evidence="7" id="KW-1185">Reference proteome</keyword>
<dbReference type="FunFam" id="3.10.290.10:FF:000003">
    <property type="entry name" value="Pseudouridine synthase"/>
    <property type="match status" value="1"/>
</dbReference>
<dbReference type="EMBL" id="CP036150">
    <property type="protein sequence ID" value="QEN07572.1"/>
    <property type="molecule type" value="Genomic_DNA"/>
</dbReference>
<dbReference type="GO" id="GO:0003723">
    <property type="term" value="F:RNA binding"/>
    <property type="evidence" value="ECO:0007669"/>
    <property type="project" value="UniProtKB-KW"/>
</dbReference>
<dbReference type="KEGG" id="ock:EXM22_06065"/>
<dbReference type="Pfam" id="PF01479">
    <property type="entry name" value="S4"/>
    <property type="match status" value="1"/>
</dbReference>
<keyword evidence="2 4" id="KW-0413">Isomerase</keyword>
<gene>
    <name evidence="6" type="ORF">EXM22_06065</name>
</gene>
<comment type="similarity">
    <text evidence="1 4">Belongs to the pseudouridine synthase RsuA family.</text>
</comment>
<dbReference type="InterPro" id="IPR036986">
    <property type="entry name" value="S4_RNA-bd_sf"/>
</dbReference>
<evidence type="ECO:0000256" key="1">
    <source>
        <dbReference type="ARBA" id="ARBA00008348"/>
    </source>
</evidence>
<dbReference type="InterPro" id="IPR020103">
    <property type="entry name" value="PsdUridine_synth_cat_dom_sf"/>
</dbReference>
<dbReference type="InterPro" id="IPR018496">
    <property type="entry name" value="PsdUridine_synth_RsuA/RluB_CS"/>
</dbReference>
<dbReference type="SUPFAM" id="SSF55120">
    <property type="entry name" value="Pseudouridine synthase"/>
    <property type="match status" value="1"/>
</dbReference>
<dbReference type="SMART" id="SM00363">
    <property type="entry name" value="S4"/>
    <property type="match status" value="1"/>
</dbReference>
<dbReference type="NCBIfam" id="TIGR00093">
    <property type="entry name" value="pseudouridine synthase"/>
    <property type="match status" value="1"/>
</dbReference>
<dbReference type="PROSITE" id="PS01149">
    <property type="entry name" value="PSI_RSU"/>
    <property type="match status" value="1"/>
</dbReference>
<dbReference type="SUPFAM" id="SSF55174">
    <property type="entry name" value="Alpha-L RNA-binding motif"/>
    <property type="match status" value="1"/>
</dbReference>
<evidence type="ECO:0000256" key="3">
    <source>
        <dbReference type="PROSITE-ProRule" id="PRU00182"/>
    </source>
</evidence>
<dbReference type="InterPro" id="IPR006145">
    <property type="entry name" value="PsdUridine_synth_RsuA/RluA"/>
</dbReference>
<evidence type="ECO:0000256" key="4">
    <source>
        <dbReference type="RuleBase" id="RU003887"/>
    </source>
</evidence>
<organism evidence="6 7">
    <name type="scientific">Oceanispirochaeta crateris</name>
    <dbReference type="NCBI Taxonomy" id="2518645"/>
    <lineage>
        <taxon>Bacteria</taxon>
        <taxon>Pseudomonadati</taxon>
        <taxon>Spirochaetota</taxon>
        <taxon>Spirochaetia</taxon>
        <taxon>Spirochaetales</taxon>
        <taxon>Spirochaetaceae</taxon>
        <taxon>Oceanispirochaeta</taxon>
    </lineage>
</organism>
<proteinExistence type="inferred from homology"/>
<dbReference type="InterPro" id="IPR020094">
    <property type="entry name" value="TruA/RsuA/RluB/E/F_N"/>
</dbReference>
<dbReference type="Gene3D" id="3.30.70.1560">
    <property type="entry name" value="Alpha-L RNA-binding motif"/>
    <property type="match status" value="1"/>
</dbReference>
<dbReference type="Proteomes" id="UP000324209">
    <property type="component" value="Chromosome"/>
</dbReference>